<evidence type="ECO:0000256" key="5">
    <source>
        <dbReference type="ARBA" id="ARBA00022801"/>
    </source>
</evidence>
<protein>
    <recommendedName>
        <fullName evidence="10">Purine nucleoside phosphorylase</fullName>
    </recommendedName>
</protein>
<evidence type="ECO:0000313" key="12">
    <source>
        <dbReference type="Proteomes" id="UP000023785"/>
    </source>
</evidence>
<dbReference type="Proteomes" id="UP000023785">
    <property type="component" value="Unassembled WGS sequence"/>
</dbReference>
<dbReference type="PATRIC" id="fig|1392540.3.peg.2082"/>
<comment type="similarity">
    <text evidence="2 10">Belongs to the purine nucleoside phosphorylase YfiH/LACC1 family.</text>
</comment>
<keyword evidence="4" id="KW-0479">Metal-binding</keyword>
<dbReference type="InterPro" id="IPR011324">
    <property type="entry name" value="Cytotoxic_necrot_fac-like_cat"/>
</dbReference>
<name>V2TJK4_9GAMM</name>
<comment type="catalytic activity">
    <reaction evidence="1">
        <text>inosine + phosphate = alpha-D-ribose 1-phosphate + hypoxanthine</text>
        <dbReference type="Rhea" id="RHEA:27646"/>
        <dbReference type="ChEBI" id="CHEBI:17368"/>
        <dbReference type="ChEBI" id="CHEBI:17596"/>
        <dbReference type="ChEBI" id="CHEBI:43474"/>
        <dbReference type="ChEBI" id="CHEBI:57720"/>
        <dbReference type="EC" id="2.4.2.1"/>
    </reaction>
    <physiologicalReaction direction="left-to-right" evidence="1">
        <dbReference type="Rhea" id="RHEA:27647"/>
    </physiologicalReaction>
</comment>
<dbReference type="eggNOG" id="COG1496">
    <property type="taxonomic scope" value="Bacteria"/>
</dbReference>
<evidence type="ECO:0000256" key="10">
    <source>
        <dbReference type="RuleBase" id="RU361274"/>
    </source>
</evidence>
<comment type="catalytic activity">
    <reaction evidence="9">
        <text>S-methyl-5'-thioadenosine + phosphate = 5-(methylsulfanyl)-alpha-D-ribose 1-phosphate + adenine</text>
        <dbReference type="Rhea" id="RHEA:11852"/>
        <dbReference type="ChEBI" id="CHEBI:16708"/>
        <dbReference type="ChEBI" id="CHEBI:17509"/>
        <dbReference type="ChEBI" id="CHEBI:43474"/>
        <dbReference type="ChEBI" id="CHEBI:58533"/>
        <dbReference type="EC" id="2.4.2.28"/>
    </reaction>
    <physiologicalReaction direction="left-to-right" evidence="9">
        <dbReference type="Rhea" id="RHEA:11853"/>
    </physiologicalReaction>
</comment>
<evidence type="ECO:0000256" key="3">
    <source>
        <dbReference type="ARBA" id="ARBA00022679"/>
    </source>
</evidence>
<accession>V2TJK4</accession>
<dbReference type="AlphaFoldDB" id="V2TJK4"/>
<dbReference type="Pfam" id="PF02578">
    <property type="entry name" value="Cu-oxidase_4"/>
    <property type="match status" value="1"/>
</dbReference>
<dbReference type="PANTHER" id="PTHR30616:SF2">
    <property type="entry name" value="PURINE NUCLEOSIDE PHOSPHORYLASE LACC1"/>
    <property type="match status" value="1"/>
</dbReference>
<evidence type="ECO:0000256" key="1">
    <source>
        <dbReference type="ARBA" id="ARBA00000553"/>
    </source>
</evidence>
<evidence type="ECO:0000256" key="2">
    <source>
        <dbReference type="ARBA" id="ARBA00007353"/>
    </source>
</evidence>
<dbReference type="InterPro" id="IPR038371">
    <property type="entry name" value="Cu_polyphenol_OxRdtase_sf"/>
</dbReference>
<keyword evidence="12" id="KW-1185">Reference proteome</keyword>
<evidence type="ECO:0000313" key="11">
    <source>
        <dbReference type="EMBL" id="ESK37727.1"/>
    </source>
</evidence>
<evidence type="ECO:0000256" key="4">
    <source>
        <dbReference type="ARBA" id="ARBA00022723"/>
    </source>
</evidence>
<dbReference type="NCBIfam" id="TIGR00726">
    <property type="entry name" value="peptidoglycan editing factor PgeF"/>
    <property type="match status" value="1"/>
</dbReference>
<dbReference type="InterPro" id="IPR003730">
    <property type="entry name" value="Cu_polyphenol_OxRdtase"/>
</dbReference>
<dbReference type="EMBL" id="AYER01000009">
    <property type="protein sequence ID" value="ESK37727.1"/>
    <property type="molecule type" value="Genomic_DNA"/>
</dbReference>
<dbReference type="GO" id="GO:0017061">
    <property type="term" value="F:S-methyl-5-thioadenosine phosphorylase activity"/>
    <property type="evidence" value="ECO:0007669"/>
    <property type="project" value="UniProtKB-EC"/>
</dbReference>
<comment type="caution">
    <text evidence="11">The sequence shown here is derived from an EMBL/GenBank/DDBJ whole genome shotgun (WGS) entry which is preliminary data.</text>
</comment>
<dbReference type="GO" id="GO:0005507">
    <property type="term" value="F:copper ion binding"/>
    <property type="evidence" value="ECO:0007669"/>
    <property type="project" value="TreeGrafter"/>
</dbReference>
<comment type="catalytic activity">
    <reaction evidence="7">
        <text>adenosine + H2O + H(+) = inosine + NH4(+)</text>
        <dbReference type="Rhea" id="RHEA:24408"/>
        <dbReference type="ChEBI" id="CHEBI:15377"/>
        <dbReference type="ChEBI" id="CHEBI:15378"/>
        <dbReference type="ChEBI" id="CHEBI:16335"/>
        <dbReference type="ChEBI" id="CHEBI:17596"/>
        <dbReference type="ChEBI" id="CHEBI:28938"/>
        <dbReference type="EC" id="3.5.4.4"/>
    </reaction>
    <physiologicalReaction direction="left-to-right" evidence="7">
        <dbReference type="Rhea" id="RHEA:24409"/>
    </physiologicalReaction>
</comment>
<reference evidence="11 12" key="1">
    <citation type="submission" date="2013-10" db="EMBL/GenBank/DDBJ databases">
        <title>The Genome Sequence of Acinetobacter nectaris CIP 110549.</title>
        <authorList>
            <consortium name="The Broad Institute Genomics Platform"/>
            <consortium name="The Broad Institute Genome Sequencing Center for Infectious Disease"/>
            <person name="Cerqueira G."/>
            <person name="Feldgarden M."/>
            <person name="Courvalin P."/>
            <person name="Grillot-Courvalin C."/>
            <person name="Clermont D."/>
            <person name="Rocha E."/>
            <person name="Yoon E.-J."/>
            <person name="Nemec A."/>
            <person name="Young S.K."/>
            <person name="Zeng Q."/>
            <person name="Gargeya S."/>
            <person name="Fitzgerald M."/>
            <person name="Abouelleil A."/>
            <person name="Alvarado L."/>
            <person name="Berlin A.M."/>
            <person name="Chapman S.B."/>
            <person name="Gainer-Dewar J."/>
            <person name="Goldberg J."/>
            <person name="Gnerre S."/>
            <person name="Griggs A."/>
            <person name="Gujja S."/>
            <person name="Hansen M."/>
            <person name="Howarth C."/>
            <person name="Imamovic A."/>
            <person name="Ireland A."/>
            <person name="Larimer J."/>
            <person name="McCowan C."/>
            <person name="Murphy C."/>
            <person name="Pearson M."/>
            <person name="Poon T.W."/>
            <person name="Priest M."/>
            <person name="Roberts A."/>
            <person name="Saif S."/>
            <person name="Shea T."/>
            <person name="Sykes S."/>
            <person name="Wortman J."/>
            <person name="Nusbaum C."/>
            <person name="Birren B."/>
        </authorList>
    </citation>
    <scope>NUCLEOTIDE SEQUENCE [LARGE SCALE GENOMIC DNA]</scope>
    <source>
        <strain evidence="11 12">CIP 110549</strain>
    </source>
</reference>
<evidence type="ECO:0000256" key="8">
    <source>
        <dbReference type="ARBA" id="ARBA00048968"/>
    </source>
</evidence>
<proteinExistence type="inferred from homology"/>
<evidence type="ECO:0000256" key="9">
    <source>
        <dbReference type="ARBA" id="ARBA00049893"/>
    </source>
</evidence>
<evidence type="ECO:0000256" key="7">
    <source>
        <dbReference type="ARBA" id="ARBA00047989"/>
    </source>
</evidence>
<dbReference type="SUPFAM" id="SSF64438">
    <property type="entry name" value="CNF1/YfiH-like putative cysteine hydrolases"/>
    <property type="match status" value="1"/>
</dbReference>
<keyword evidence="5" id="KW-0378">Hydrolase</keyword>
<keyword evidence="6" id="KW-0862">Zinc</keyword>
<organism evidence="11 12">
    <name type="scientific">Acinetobacter nectaris CIP 110549</name>
    <dbReference type="NCBI Taxonomy" id="1392540"/>
    <lineage>
        <taxon>Bacteria</taxon>
        <taxon>Pseudomonadati</taxon>
        <taxon>Pseudomonadota</taxon>
        <taxon>Gammaproteobacteria</taxon>
        <taxon>Moraxellales</taxon>
        <taxon>Moraxellaceae</taxon>
        <taxon>Acinetobacter</taxon>
    </lineage>
</organism>
<dbReference type="GO" id="GO:0016787">
    <property type="term" value="F:hydrolase activity"/>
    <property type="evidence" value="ECO:0007669"/>
    <property type="project" value="UniProtKB-KW"/>
</dbReference>
<dbReference type="PANTHER" id="PTHR30616">
    <property type="entry name" value="UNCHARACTERIZED PROTEIN YFIH"/>
    <property type="match status" value="1"/>
</dbReference>
<evidence type="ECO:0000256" key="6">
    <source>
        <dbReference type="ARBA" id="ARBA00022833"/>
    </source>
</evidence>
<dbReference type="STRING" id="1392540.P256_02162"/>
<dbReference type="HOGENOM" id="CLU_065784_1_0_6"/>
<dbReference type="CDD" id="cd16833">
    <property type="entry name" value="YfiH"/>
    <property type="match status" value="1"/>
</dbReference>
<dbReference type="Gene3D" id="3.60.140.10">
    <property type="entry name" value="CNF1/YfiH-like putative cysteine hydrolases"/>
    <property type="match status" value="1"/>
</dbReference>
<sequence length="250" mass="28244">MIQFVEGLPKGIYVGQTRLQFENSLPARQSELEGFNLALHVGDDEARVHAHRIALMESLKSFQVSKMTWLQQTHSTICHVINDETTFYPRIGDGLVTQMQGHALMIMTADCLPIVFGNDDEVANVHAGWRGLASGIIENTIKTMKKPPTWAWLGACIGQNSFEVGLEVKEIFCEKYAVEFAFITKEKIENKAYADLYAIAAHILKQFGVVHVLGGKECTFSQNKDYFSYRRQPKTGRMATFVFINKFMVK</sequence>
<keyword evidence="3" id="KW-0808">Transferase</keyword>
<comment type="catalytic activity">
    <reaction evidence="8">
        <text>adenosine + phosphate = alpha-D-ribose 1-phosphate + adenine</text>
        <dbReference type="Rhea" id="RHEA:27642"/>
        <dbReference type="ChEBI" id="CHEBI:16335"/>
        <dbReference type="ChEBI" id="CHEBI:16708"/>
        <dbReference type="ChEBI" id="CHEBI:43474"/>
        <dbReference type="ChEBI" id="CHEBI:57720"/>
        <dbReference type="EC" id="2.4.2.1"/>
    </reaction>
    <physiologicalReaction direction="left-to-right" evidence="8">
        <dbReference type="Rhea" id="RHEA:27643"/>
    </physiologicalReaction>
</comment>
<gene>
    <name evidence="11" type="ORF">P256_02162</name>
</gene>